<dbReference type="PANTHER" id="PTHR28570">
    <property type="entry name" value="ASPARTYL AMINOPEPTIDASE"/>
    <property type="match status" value="1"/>
</dbReference>
<evidence type="ECO:0000256" key="2">
    <source>
        <dbReference type="ARBA" id="ARBA00008290"/>
    </source>
</evidence>
<evidence type="ECO:0000256" key="7">
    <source>
        <dbReference type="ARBA" id="ARBA00022833"/>
    </source>
</evidence>
<dbReference type="EMBL" id="FNDZ01000001">
    <property type="protein sequence ID" value="SDI04741.1"/>
    <property type="molecule type" value="Genomic_DNA"/>
</dbReference>
<keyword evidence="7 9" id="KW-0862">Zinc</keyword>
<dbReference type="InterPro" id="IPR001948">
    <property type="entry name" value="Peptidase_M18"/>
</dbReference>
<dbReference type="SUPFAM" id="SSF53187">
    <property type="entry name" value="Zn-dependent exopeptidases"/>
    <property type="match status" value="1"/>
</dbReference>
<evidence type="ECO:0000256" key="1">
    <source>
        <dbReference type="ARBA" id="ARBA00001947"/>
    </source>
</evidence>
<proteinExistence type="inferred from homology"/>
<keyword evidence="4 9" id="KW-0645">Protease</keyword>
<dbReference type="SUPFAM" id="SSF101821">
    <property type="entry name" value="Aminopeptidase/glucanase lid domain"/>
    <property type="match status" value="1"/>
</dbReference>
<reference evidence="11 12" key="1">
    <citation type="submission" date="2016-10" db="EMBL/GenBank/DDBJ databases">
        <authorList>
            <person name="de Groot N.N."/>
        </authorList>
    </citation>
    <scope>NUCLEOTIDE SEQUENCE [LARGE SCALE GENOMIC DNA]</scope>
    <source>
        <strain evidence="11 12">CGMCC 1.5058</strain>
    </source>
</reference>
<gene>
    <name evidence="11" type="ORF">SAMN05421804_101551</name>
</gene>
<keyword evidence="8 9" id="KW-0482">Metalloprotease</keyword>
<organism evidence="11 12">
    <name type="scientific">Proteiniclasticum ruminis</name>
    <dbReference type="NCBI Taxonomy" id="398199"/>
    <lineage>
        <taxon>Bacteria</taxon>
        <taxon>Bacillati</taxon>
        <taxon>Bacillota</taxon>
        <taxon>Clostridia</taxon>
        <taxon>Eubacteriales</taxon>
        <taxon>Clostridiaceae</taxon>
        <taxon>Proteiniclasticum</taxon>
    </lineage>
</organism>
<protein>
    <recommendedName>
        <fullName evidence="10">M18 family aminopeptidase</fullName>
        <ecNumber evidence="10">3.4.11.-</ecNumber>
    </recommendedName>
</protein>
<dbReference type="InterPro" id="IPR023358">
    <property type="entry name" value="Peptidase_M18_dom2"/>
</dbReference>
<keyword evidence="5 9" id="KW-0479">Metal-binding</keyword>
<dbReference type="GO" id="GO:0008237">
    <property type="term" value="F:metallopeptidase activity"/>
    <property type="evidence" value="ECO:0007669"/>
    <property type="project" value="UniProtKB-KW"/>
</dbReference>
<keyword evidence="6 9" id="KW-0378">Hydrolase</keyword>
<comment type="similarity">
    <text evidence="2 9">Belongs to the peptidase M18 family.</text>
</comment>
<dbReference type="EC" id="3.4.11.-" evidence="10"/>
<evidence type="ECO:0000256" key="5">
    <source>
        <dbReference type="ARBA" id="ARBA00022723"/>
    </source>
</evidence>
<accession>A0A1G8HDY3</accession>
<keyword evidence="3 9" id="KW-0031">Aminopeptidase</keyword>
<dbReference type="GO" id="GO:0004177">
    <property type="term" value="F:aminopeptidase activity"/>
    <property type="evidence" value="ECO:0007669"/>
    <property type="project" value="UniProtKB-KW"/>
</dbReference>
<evidence type="ECO:0000256" key="4">
    <source>
        <dbReference type="ARBA" id="ARBA00022670"/>
    </source>
</evidence>
<dbReference type="FunFam" id="2.30.250.10:FF:000003">
    <property type="entry name" value="Probable M18 family aminopeptidase 2"/>
    <property type="match status" value="1"/>
</dbReference>
<dbReference type="Gene3D" id="2.30.250.10">
    <property type="entry name" value="Aminopeptidase i, Domain 2"/>
    <property type="match status" value="1"/>
</dbReference>
<evidence type="ECO:0000256" key="3">
    <source>
        <dbReference type="ARBA" id="ARBA00022438"/>
    </source>
</evidence>
<dbReference type="GO" id="GO:0005737">
    <property type="term" value="C:cytoplasm"/>
    <property type="evidence" value="ECO:0007669"/>
    <property type="project" value="UniProtKB-ARBA"/>
</dbReference>
<dbReference type="Gene3D" id="3.40.630.10">
    <property type="entry name" value="Zn peptidases"/>
    <property type="match status" value="1"/>
</dbReference>
<dbReference type="AlphaFoldDB" id="A0A1G8HDY3"/>
<dbReference type="PANTHER" id="PTHR28570:SF3">
    <property type="entry name" value="ASPARTYL AMINOPEPTIDASE"/>
    <property type="match status" value="1"/>
</dbReference>
<evidence type="ECO:0000256" key="9">
    <source>
        <dbReference type="RuleBase" id="RU004386"/>
    </source>
</evidence>
<dbReference type="Proteomes" id="UP000183255">
    <property type="component" value="Unassembled WGS sequence"/>
</dbReference>
<name>A0A1G8HDY3_9CLOT</name>
<dbReference type="CDD" id="cd05658">
    <property type="entry name" value="M18_DAP"/>
    <property type="match status" value="1"/>
</dbReference>
<evidence type="ECO:0000313" key="11">
    <source>
        <dbReference type="EMBL" id="SDI04741.1"/>
    </source>
</evidence>
<dbReference type="PRINTS" id="PR00932">
    <property type="entry name" value="AMINO1PTASE"/>
</dbReference>
<comment type="cofactor">
    <cofactor evidence="1 10">
        <name>Zn(2+)</name>
        <dbReference type="ChEBI" id="CHEBI:29105"/>
    </cofactor>
</comment>
<evidence type="ECO:0000256" key="6">
    <source>
        <dbReference type="ARBA" id="ARBA00022801"/>
    </source>
</evidence>
<dbReference type="GO" id="GO:0008270">
    <property type="term" value="F:zinc ion binding"/>
    <property type="evidence" value="ECO:0007669"/>
    <property type="project" value="InterPro"/>
</dbReference>
<dbReference type="Pfam" id="PF02127">
    <property type="entry name" value="Peptidase_M18"/>
    <property type="match status" value="1"/>
</dbReference>
<dbReference type="NCBIfam" id="NF002759">
    <property type="entry name" value="PRK02813.1"/>
    <property type="match status" value="1"/>
</dbReference>
<evidence type="ECO:0000256" key="8">
    <source>
        <dbReference type="ARBA" id="ARBA00023049"/>
    </source>
</evidence>
<sequence length="431" mass="47551">MEEKKLAYELIDFLHASSTAFQAVDVMRKELLSKGYKELLGEDSWSLQEGDRAFYTKNGSALFMIQIGKNPLEGGFKMAGAHTDSPAFRIKPDAEMVQDGYLKLNVETYGGPILSTWFDRPLSVAGRVLLKGESALKPKTMLVDFEKPLLYIPSLAIHMNRKVNEGVEIHKQKHVLPVVTMVQEGFNKKGFLKGLVAEKLGVSAEEILDFDLFVYEADKGSLVGLQEEFISSKRQDNLSSVHAIYKAMLEAKEFSGINVGAFFDNEECGSASKQGADSTLLRDLMERVFYALGGTREGFLKSLESSFMISADLAHSVHPNYSEMHDPTNRPLINEGPVMKISANQRYTSDGDSLAVFRNLCETAGVPCQSFVNRSDLPGGSTIGPIGSTHLPIRTIDIGNPLLGMHSVRELGGVKDHLYLTKALVVYFNLV</sequence>
<evidence type="ECO:0000313" key="12">
    <source>
        <dbReference type="Proteomes" id="UP000183255"/>
    </source>
</evidence>
<dbReference type="GO" id="GO:0006508">
    <property type="term" value="P:proteolysis"/>
    <property type="evidence" value="ECO:0007669"/>
    <property type="project" value="UniProtKB-KW"/>
</dbReference>
<evidence type="ECO:0000256" key="10">
    <source>
        <dbReference type="RuleBase" id="RU004387"/>
    </source>
</evidence>
<dbReference type="RefSeq" id="WP_031573772.1">
    <property type="nucleotide sequence ID" value="NZ_FNDZ01000001.1"/>
</dbReference>